<dbReference type="CDD" id="cd07061">
    <property type="entry name" value="HP_HAP_like"/>
    <property type="match status" value="1"/>
</dbReference>
<proteinExistence type="inferred from homology"/>
<dbReference type="SUPFAM" id="SSF53254">
    <property type="entry name" value="Phosphoglycerate mutase-like"/>
    <property type="match status" value="1"/>
</dbReference>
<keyword evidence="4" id="KW-1185">Reference proteome</keyword>
<protein>
    <submittedName>
        <fullName evidence="3">Uncharacterized protein</fullName>
    </submittedName>
</protein>
<reference evidence="3 4" key="1">
    <citation type="journal article" date="2018" name="Cell">
        <title>The Chara Genome: Secondary Complexity and Implications for Plant Terrestrialization.</title>
        <authorList>
            <person name="Nishiyama T."/>
            <person name="Sakayama H."/>
            <person name="Vries J.D."/>
            <person name="Buschmann H."/>
            <person name="Saint-Marcoux D."/>
            <person name="Ullrich K.K."/>
            <person name="Haas F.B."/>
            <person name="Vanderstraeten L."/>
            <person name="Becker D."/>
            <person name="Lang D."/>
            <person name="Vosolsobe S."/>
            <person name="Rombauts S."/>
            <person name="Wilhelmsson P.K.I."/>
            <person name="Janitza P."/>
            <person name="Kern R."/>
            <person name="Heyl A."/>
            <person name="Rumpler F."/>
            <person name="Villalobos L.I.A.C."/>
            <person name="Clay J.M."/>
            <person name="Skokan R."/>
            <person name="Toyoda A."/>
            <person name="Suzuki Y."/>
            <person name="Kagoshima H."/>
            <person name="Schijlen E."/>
            <person name="Tajeshwar N."/>
            <person name="Catarino B."/>
            <person name="Hetherington A.J."/>
            <person name="Saltykova A."/>
            <person name="Bonnot C."/>
            <person name="Breuninger H."/>
            <person name="Symeonidi A."/>
            <person name="Radhakrishnan G.V."/>
            <person name="Van Nieuwerburgh F."/>
            <person name="Deforce D."/>
            <person name="Chang C."/>
            <person name="Karol K.G."/>
            <person name="Hedrich R."/>
            <person name="Ulvskov P."/>
            <person name="Glockner G."/>
            <person name="Delwiche C.F."/>
            <person name="Petrasek J."/>
            <person name="Van de Peer Y."/>
            <person name="Friml J."/>
            <person name="Beilby M."/>
            <person name="Dolan L."/>
            <person name="Kohara Y."/>
            <person name="Sugano S."/>
            <person name="Fujiyama A."/>
            <person name="Delaux P.-M."/>
            <person name="Quint M."/>
            <person name="TheiBen G."/>
            <person name="Hagemann M."/>
            <person name="Harholt J."/>
            <person name="Dunand C."/>
            <person name="Zachgo S."/>
            <person name="Langdale J."/>
            <person name="Maumus F."/>
            <person name="Straeten D.V.D."/>
            <person name="Gould S.B."/>
            <person name="Rensing S.A."/>
        </authorList>
    </citation>
    <scope>NUCLEOTIDE SEQUENCE [LARGE SCALE GENOMIC DNA]</scope>
    <source>
        <strain evidence="3 4">S276</strain>
    </source>
</reference>
<name>A0A388LWP7_CHABU</name>
<feature type="compositionally biased region" description="Basic and acidic residues" evidence="2">
    <location>
        <begin position="549"/>
        <end position="563"/>
    </location>
</feature>
<dbReference type="InterPro" id="IPR000560">
    <property type="entry name" value="His_Pase_clade-2"/>
</dbReference>
<dbReference type="Gramene" id="GBG86695">
    <property type="protein sequence ID" value="GBG86695"/>
    <property type="gene ID" value="CBR_g41758"/>
</dbReference>
<dbReference type="Proteomes" id="UP000265515">
    <property type="component" value="Unassembled WGS sequence"/>
</dbReference>
<accession>A0A388LWP7</accession>
<dbReference type="EMBL" id="BFEA01000575">
    <property type="protein sequence ID" value="GBG86695.1"/>
    <property type="molecule type" value="Genomic_DNA"/>
</dbReference>
<dbReference type="InterPro" id="IPR050645">
    <property type="entry name" value="Histidine_acid_phosphatase"/>
</dbReference>
<feature type="compositionally biased region" description="Basic and acidic residues" evidence="2">
    <location>
        <begin position="30"/>
        <end position="48"/>
    </location>
</feature>
<gene>
    <name evidence="3" type="ORF">CBR_g41758</name>
</gene>
<comment type="caution">
    <text evidence="3">The sequence shown here is derived from an EMBL/GenBank/DDBJ whole genome shotgun (WGS) entry which is preliminary data.</text>
</comment>
<dbReference type="GO" id="GO:0016791">
    <property type="term" value="F:phosphatase activity"/>
    <property type="evidence" value="ECO:0007669"/>
    <property type="project" value="TreeGrafter"/>
</dbReference>
<dbReference type="Gene3D" id="3.40.50.1240">
    <property type="entry name" value="Phosphoglycerate mutase-like"/>
    <property type="match status" value="1"/>
</dbReference>
<feature type="region of interest" description="Disordered" evidence="2">
    <location>
        <begin position="532"/>
        <end position="585"/>
    </location>
</feature>
<feature type="region of interest" description="Disordered" evidence="2">
    <location>
        <begin position="13"/>
        <end position="110"/>
    </location>
</feature>
<feature type="compositionally biased region" description="Acidic residues" evidence="2">
    <location>
        <begin position="99"/>
        <end position="108"/>
    </location>
</feature>
<sequence>MFAYRLYHIPRSSRRLSPGDSCRSTVPVKPSRDFACGRDRPSSADDQHQTWVGCDGHGGNGDGDGEGEGGNGDGEGEGDGGDGDGDGEGGGCWGVMMEVGDDDDDGYGDGDGKGGHWVMAMMVMVKVVGDGDDGYGDDGDRDYGDCDGEGAASMAILSVSSQSLGTNKVHASGAEDNTTAERVLAEGPSPLKLRQVHVFFRHGDRAPVSIPGQVSAETTKLWESRIQPQSEWMEQRSYVHGETKPFGQLTRKGAQQARELGQVLRERYGELLDLPAEQAEQGDNTEWIRLRSTDFRRTHMTGFYVLSGLLGSEREAGKLKFEIRGPREETLCVHTDDCPKLSAVWKRAWKVVCGATEVDSTVCEGGWRPHFQRQKAIIAAFLGVPPSENFRWLLAIDCMNCRFAHGDPLPDGLSIDDLEEIRDFVVKEHVQCLGFEELRPFFGGRMLTELHGAMKEVVEHSRKSEPVSPRLALYSVHDITLLPLLTYIGAPVRAWPPYAGALCFELWSTPDGHSHFVRVLYNWKEVALPTETSKEARAANQHPANGRYADPEREGAEASKEARATNQHPANGRYTDPEREGADDEESVRATVLTWKSFCNLLDKHTLLNTDFDHLCELLPDFRSPSPLKL</sequence>
<dbReference type="InterPro" id="IPR029033">
    <property type="entry name" value="His_PPase_superfam"/>
</dbReference>
<evidence type="ECO:0000256" key="2">
    <source>
        <dbReference type="SAM" id="MobiDB-lite"/>
    </source>
</evidence>
<feature type="compositionally biased region" description="Acidic residues" evidence="2">
    <location>
        <begin position="74"/>
        <end position="87"/>
    </location>
</feature>
<feature type="compositionally biased region" description="Gly residues" evidence="2">
    <location>
        <begin position="55"/>
        <end position="73"/>
    </location>
</feature>
<dbReference type="Pfam" id="PF00328">
    <property type="entry name" value="His_Phos_2"/>
    <property type="match status" value="1"/>
</dbReference>
<organism evidence="3 4">
    <name type="scientific">Chara braunii</name>
    <name type="common">Braun's stonewort</name>
    <dbReference type="NCBI Taxonomy" id="69332"/>
    <lineage>
        <taxon>Eukaryota</taxon>
        <taxon>Viridiplantae</taxon>
        <taxon>Streptophyta</taxon>
        <taxon>Charophyceae</taxon>
        <taxon>Charales</taxon>
        <taxon>Characeae</taxon>
        <taxon>Chara</taxon>
    </lineage>
</organism>
<dbReference type="OrthoDB" id="10257284at2759"/>
<dbReference type="PANTHER" id="PTHR11567">
    <property type="entry name" value="ACID PHOSPHATASE-RELATED"/>
    <property type="match status" value="1"/>
</dbReference>
<evidence type="ECO:0000313" key="4">
    <source>
        <dbReference type="Proteomes" id="UP000265515"/>
    </source>
</evidence>
<dbReference type="AlphaFoldDB" id="A0A388LWP7"/>
<dbReference type="PANTHER" id="PTHR11567:SF207">
    <property type="entry name" value="LYSOPHOSPHATIDIC ACID PHOSPHATASE TYPE 6"/>
    <property type="match status" value="1"/>
</dbReference>
<comment type="similarity">
    <text evidence="1">Belongs to the histidine acid phosphatase family.</text>
</comment>
<evidence type="ECO:0000256" key="1">
    <source>
        <dbReference type="ARBA" id="ARBA00005375"/>
    </source>
</evidence>
<evidence type="ECO:0000313" key="3">
    <source>
        <dbReference type="EMBL" id="GBG86695.1"/>
    </source>
</evidence>